<proteinExistence type="predicted"/>
<keyword evidence="3" id="KW-1185">Reference proteome</keyword>
<dbReference type="AlphaFoldDB" id="A0A0D3E2W8"/>
<name>A0A0D3E2W8_BRAOL</name>
<evidence type="ECO:0000256" key="1">
    <source>
        <dbReference type="SAM" id="MobiDB-lite"/>
    </source>
</evidence>
<reference evidence="2" key="2">
    <citation type="submission" date="2015-03" db="UniProtKB">
        <authorList>
            <consortium name="EnsemblPlants"/>
        </authorList>
    </citation>
    <scope>IDENTIFICATION</scope>
</reference>
<feature type="compositionally biased region" description="Basic and acidic residues" evidence="1">
    <location>
        <begin position="1"/>
        <end position="16"/>
    </location>
</feature>
<evidence type="ECO:0000313" key="2">
    <source>
        <dbReference type="EnsemblPlants" id="Bo9g022670.1"/>
    </source>
</evidence>
<feature type="region of interest" description="Disordered" evidence="1">
    <location>
        <begin position="1"/>
        <end position="27"/>
    </location>
</feature>
<dbReference type="Gramene" id="Bo9g022670.1">
    <property type="protein sequence ID" value="Bo9g022670.1"/>
    <property type="gene ID" value="Bo9g022670"/>
</dbReference>
<dbReference type="EnsemblPlants" id="Bo9g022670.1">
    <property type="protein sequence ID" value="Bo9g022670.1"/>
    <property type="gene ID" value="Bo9g022670"/>
</dbReference>
<accession>A0A0D3E2W8</accession>
<dbReference type="HOGENOM" id="CLU_075167_0_0_1"/>
<dbReference type="Proteomes" id="UP000032141">
    <property type="component" value="Chromosome C9"/>
</dbReference>
<sequence length="321" mass="38123">MDSRRLEPGIREEMRAGTENTTGQNREDRIRGRGVRMETGSVFGKKISGRYMFGGYHSRSQLTRDCGGLEFWIINGDLAFWYMGSSIRNGLSEWKIMEQWVKTIQGRGDYGHTTVVWVVLLRGEQNGLRWFGLVNWCGRRKYEMLGIWSQVLVSLNHELDRMQIKYARYYVWCYARVSIWYLETADGSWYAGDTPNPKIHQVLGFWVILWAMENYSSSRKRQWKYGKKELIYIGQVCGCMASWIDKDDSLTIIFMKILSWNCRGLGSHWTISYLKKIWHKHKPEFYFYPRQNRILNSYKGFRIILDMIVWLRWTQMGEVVD</sequence>
<reference evidence="2 3" key="1">
    <citation type="journal article" date="2014" name="Genome Biol.">
        <title>Transcriptome and methylome profiling reveals relics of genome dominance in the mesopolyploid Brassica oleracea.</title>
        <authorList>
            <person name="Parkin I.A."/>
            <person name="Koh C."/>
            <person name="Tang H."/>
            <person name="Robinson S.J."/>
            <person name="Kagale S."/>
            <person name="Clarke W.E."/>
            <person name="Town C.D."/>
            <person name="Nixon J."/>
            <person name="Krishnakumar V."/>
            <person name="Bidwell S.L."/>
            <person name="Denoeud F."/>
            <person name="Belcram H."/>
            <person name="Links M.G."/>
            <person name="Just J."/>
            <person name="Clarke C."/>
            <person name="Bender T."/>
            <person name="Huebert T."/>
            <person name="Mason A.S."/>
            <person name="Pires J.C."/>
            <person name="Barker G."/>
            <person name="Moore J."/>
            <person name="Walley P.G."/>
            <person name="Manoli S."/>
            <person name="Batley J."/>
            <person name="Edwards D."/>
            <person name="Nelson M.N."/>
            <person name="Wang X."/>
            <person name="Paterson A.H."/>
            <person name="King G."/>
            <person name="Bancroft I."/>
            <person name="Chalhoub B."/>
            <person name="Sharpe A.G."/>
        </authorList>
    </citation>
    <scope>NUCLEOTIDE SEQUENCE</scope>
    <source>
        <strain evidence="2 3">cv. TO1000</strain>
    </source>
</reference>
<protein>
    <submittedName>
        <fullName evidence="2">Uncharacterized protein</fullName>
    </submittedName>
</protein>
<organism evidence="2 3">
    <name type="scientific">Brassica oleracea var. oleracea</name>
    <dbReference type="NCBI Taxonomy" id="109376"/>
    <lineage>
        <taxon>Eukaryota</taxon>
        <taxon>Viridiplantae</taxon>
        <taxon>Streptophyta</taxon>
        <taxon>Embryophyta</taxon>
        <taxon>Tracheophyta</taxon>
        <taxon>Spermatophyta</taxon>
        <taxon>Magnoliopsida</taxon>
        <taxon>eudicotyledons</taxon>
        <taxon>Gunneridae</taxon>
        <taxon>Pentapetalae</taxon>
        <taxon>rosids</taxon>
        <taxon>malvids</taxon>
        <taxon>Brassicales</taxon>
        <taxon>Brassicaceae</taxon>
        <taxon>Brassiceae</taxon>
        <taxon>Brassica</taxon>
    </lineage>
</organism>
<evidence type="ECO:0000313" key="3">
    <source>
        <dbReference type="Proteomes" id="UP000032141"/>
    </source>
</evidence>